<keyword evidence="3" id="KW-1133">Transmembrane helix</keyword>
<dbReference type="Proteomes" id="UP000824014">
    <property type="component" value="Unassembled WGS sequence"/>
</dbReference>
<protein>
    <recommendedName>
        <fullName evidence="6">SGNH hydrolase-type esterase domain-containing protein</fullName>
    </recommendedName>
</protein>
<evidence type="ECO:0000256" key="1">
    <source>
        <dbReference type="SAM" id="Coils"/>
    </source>
</evidence>
<dbReference type="EMBL" id="DXCC01000017">
    <property type="protein sequence ID" value="HIZ15412.1"/>
    <property type="molecule type" value="Genomic_DNA"/>
</dbReference>
<keyword evidence="1" id="KW-0175">Coiled coil</keyword>
<dbReference type="Gene3D" id="2.60.120.1360">
    <property type="match status" value="1"/>
</dbReference>
<sequence>MTQPSPRDYTRYAFYVSALVIVFLVCVSFVPGFHVGSLTIKRANILSDVVTFREDMQSLLSSEDLLDTSFVEEVDAANGAVQEEPAAAEAVPVADTVAVQPTDPNLLTVPVIADTTIVQIEDFSPDEQMLARFYHALAYETGSRPVRIAVLGDSFIEADIITADLREQLQVAYGGRGVGFVPFSTPLSKYRGTVSHTHEGWTDYNLIKRKSVPEAYKNRFFVSGMLSVPADGAYTQYKGVQFRKRIEQSNTATLFFRNGGDTELTVTVNDAPARSYRLPAEERVQCLSVETVEDIASLRIDVAHPEEFIGYGVVMEDSVGVSVHNYSVRSNSGLALLGTDYETNRQMNDYLPYDMVILQYGLNAMSPDVMDYGYYGKQLVKIISYIQRCFPESAVVVMSVGDRSTMQNGTAVTMPAVHAMLQTQEAAARACGVGFWNTYKAMGGDNSMPKFVERHWAAKDYTHIGYPGGKYIAEQFVRFLNAAVASVRQQDAERQRIEEQRARIEAERAAYDLSDVAIDEGREEDYGELWSVRPTGEAEADTTAGRRPERGKAEQDTLAGEHSRRRGPEDVRTAAEQPADSVNM</sequence>
<keyword evidence="3" id="KW-0812">Transmembrane</keyword>
<dbReference type="InterPro" id="IPR036514">
    <property type="entry name" value="SGNH_hydro_sf"/>
</dbReference>
<reference evidence="4" key="2">
    <citation type="submission" date="2021-04" db="EMBL/GenBank/DDBJ databases">
        <authorList>
            <person name="Gilroy R."/>
        </authorList>
    </citation>
    <scope>NUCLEOTIDE SEQUENCE</scope>
    <source>
        <strain evidence="4">ChiHjej11B10-19426</strain>
    </source>
</reference>
<keyword evidence="3" id="KW-0472">Membrane</keyword>
<evidence type="ECO:0000256" key="2">
    <source>
        <dbReference type="SAM" id="MobiDB-lite"/>
    </source>
</evidence>
<feature type="compositionally biased region" description="Basic and acidic residues" evidence="2">
    <location>
        <begin position="544"/>
        <end position="573"/>
    </location>
</feature>
<comment type="caution">
    <text evidence="4">The sequence shown here is derived from an EMBL/GenBank/DDBJ whole genome shotgun (WGS) entry which is preliminary data.</text>
</comment>
<evidence type="ECO:0000256" key="3">
    <source>
        <dbReference type="SAM" id="Phobius"/>
    </source>
</evidence>
<dbReference type="Gene3D" id="3.40.50.1110">
    <property type="entry name" value="SGNH hydrolase"/>
    <property type="match status" value="1"/>
</dbReference>
<evidence type="ECO:0008006" key="6">
    <source>
        <dbReference type="Google" id="ProtNLM"/>
    </source>
</evidence>
<dbReference type="GO" id="GO:0016788">
    <property type="term" value="F:hydrolase activity, acting on ester bonds"/>
    <property type="evidence" value="ECO:0007669"/>
    <property type="project" value="UniProtKB-ARBA"/>
</dbReference>
<accession>A0A9D2DE88</accession>
<evidence type="ECO:0000313" key="4">
    <source>
        <dbReference type="EMBL" id="HIZ15412.1"/>
    </source>
</evidence>
<feature type="coiled-coil region" evidence="1">
    <location>
        <begin position="480"/>
        <end position="514"/>
    </location>
</feature>
<feature type="transmembrane region" description="Helical" evidence="3">
    <location>
        <begin position="12"/>
        <end position="33"/>
    </location>
</feature>
<dbReference type="AlphaFoldDB" id="A0A9D2DE88"/>
<name>A0A9D2DE88_9BACT</name>
<dbReference type="SUPFAM" id="SSF52266">
    <property type="entry name" value="SGNH hydrolase"/>
    <property type="match status" value="1"/>
</dbReference>
<feature type="region of interest" description="Disordered" evidence="2">
    <location>
        <begin position="527"/>
        <end position="584"/>
    </location>
</feature>
<proteinExistence type="predicted"/>
<gene>
    <name evidence="4" type="ORF">H9816_05835</name>
</gene>
<reference evidence="4" key="1">
    <citation type="journal article" date="2021" name="PeerJ">
        <title>Extensive microbial diversity within the chicken gut microbiome revealed by metagenomics and culture.</title>
        <authorList>
            <person name="Gilroy R."/>
            <person name="Ravi A."/>
            <person name="Getino M."/>
            <person name="Pursley I."/>
            <person name="Horton D.L."/>
            <person name="Alikhan N.F."/>
            <person name="Baker D."/>
            <person name="Gharbi K."/>
            <person name="Hall N."/>
            <person name="Watson M."/>
            <person name="Adriaenssens E.M."/>
            <person name="Foster-Nyarko E."/>
            <person name="Jarju S."/>
            <person name="Secka A."/>
            <person name="Antonio M."/>
            <person name="Oren A."/>
            <person name="Chaudhuri R.R."/>
            <person name="La Ragione R."/>
            <person name="Hildebrand F."/>
            <person name="Pallen M.J."/>
        </authorList>
    </citation>
    <scope>NUCLEOTIDE SEQUENCE</scope>
    <source>
        <strain evidence="4">ChiHjej11B10-19426</strain>
    </source>
</reference>
<evidence type="ECO:0000313" key="5">
    <source>
        <dbReference type="Proteomes" id="UP000824014"/>
    </source>
</evidence>
<organism evidence="4 5">
    <name type="scientific">Candidatus Tidjanibacter faecipullorum</name>
    <dbReference type="NCBI Taxonomy" id="2838766"/>
    <lineage>
        <taxon>Bacteria</taxon>
        <taxon>Pseudomonadati</taxon>
        <taxon>Bacteroidota</taxon>
        <taxon>Bacteroidia</taxon>
        <taxon>Bacteroidales</taxon>
        <taxon>Rikenellaceae</taxon>
        <taxon>Tidjanibacter</taxon>
    </lineage>
</organism>